<comment type="caution">
    <text evidence="1">The sequence shown here is derived from an EMBL/GenBank/DDBJ whole genome shotgun (WGS) entry which is preliminary data.</text>
</comment>
<gene>
    <name evidence="1" type="ORF">GCM10019016_084670</name>
</gene>
<accession>A0ABP6U2M9</accession>
<keyword evidence="2" id="KW-1185">Reference proteome</keyword>
<evidence type="ECO:0000313" key="1">
    <source>
        <dbReference type="EMBL" id="GAA3501360.1"/>
    </source>
</evidence>
<dbReference type="Proteomes" id="UP001501455">
    <property type="component" value="Unassembled WGS sequence"/>
</dbReference>
<reference evidence="2" key="1">
    <citation type="journal article" date="2019" name="Int. J. Syst. Evol. Microbiol.">
        <title>The Global Catalogue of Microorganisms (GCM) 10K type strain sequencing project: providing services to taxonomists for standard genome sequencing and annotation.</title>
        <authorList>
            <consortium name="The Broad Institute Genomics Platform"/>
            <consortium name="The Broad Institute Genome Sequencing Center for Infectious Disease"/>
            <person name="Wu L."/>
            <person name="Ma J."/>
        </authorList>
    </citation>
    <scope>NUCLEOTIDE SEQUENCE [LARGE SCALE GENOMIC DNA]</scope>
    <source>
        <strain evidence="2">JCM 4816</strain>
    </source>
</reference>
<evidence type="ECO:0008006" key="3">
    <source>
        <dbReference type="Google" id="ProtNLM"/>
    </source>
</evidence>
<dbReference type="SUPFAM" id="SSF56112">
    <property type="entry name" value="Protein kinase-like (PK-like)"/>
    <property type="match status" value="1"/>
</dbReference>
<dbReference type="EMBL" id="BAAAXF010000059">
    <property type="protein sequence ID" value="GAA3501360.1"/>
    <property type="molecule type" value="Genomic_DNA"/>
</dbReference>
<sequence length="103" mass="10903">MGVALGSAGFAAPELEDDAHSAGPQADIYSLGQFVGWAITGKRPRANIPLLPESGAWRAVVETATRDDPAMRPESVTEFLEMVTRETQVPIRSTSGSHVPAAE</sequence>
<organism evidence="1 2">
    <name type="scientific">Streptomyces prasinosporus</name>
    <dbReference type="NCBI Taxonomy" id="68256"/>
    <lineage>
        <taxon>Bacteria</taxon>
        <taxon>Bacillati</taxon>
        <taxon>Actinomycetota</taxon>
        <taxon>Actinomycetes</taxon>
        <taxon>Kitasatosporales</taxon>
        <taxon>Streptomycetaceae</taxon>
        <taxon>Streptomyces</taxon>
        <taxon>Streptomyces albogriseolus group</taxon>
    </lineage>
</organism>
<protein>
    <recommendedName>
        <fullName evidence="3">Protein kinase domain-containing protein</fullName>
    </recommendedName>
</protein>
<evidence type="ECO:0000313" key="2">
    <source>
        <dbReference type="Proteomes" id="UP001501455"/>
    </source>
</evidence>
<name>A0ABP6U2M9_9ACTN</name>
<dbReference type="Gene3D" id="1.10.510.10">
    <property type="entry name" value="Transferase(Phosphotransferase) domain 1"/>
    <property type="match status" value="1"/>
</dbReference>
<dbReference type="InterPro" id="IPR011009">
    <property type="entry name" value="Kinase-like_dom_sf"/>
</dbReference>
<proteinExistence type="predicted"/>